<dbReference type="EMBL" id="CAXKWB010076554">
    <property type="protein sequence ID" value="CAL4200464.1"/>
    <property type="molecule type" value="Genomic_DNA"/>
</dbReference>
<feature type="non-terminal residue" evidence="4">
    <location>
        <position position="224"/>
    </location>
</feature>
<sequence length="224" mass="25022">MHWWQHLSYPNDFEIRPILNAEQLLSCPRGNAREHKICFLKPHLTATAQIGFTDRSRQNSGSKLYQIHPTDIKTHEEYVETTLENDIALIYLPEEVPLSEQIQTICLATDDLIPFGETAIAAGWGLRSSSENKGAIILQDVVLDVLTDGASNCRNSQHFICTFTTGKDTCAGDSGGPLMVQHGNRWYQIGIISSGPIDCGINNTPGTYTRVPKHLTWIARNTRF</sequence>
<dbReference type="CDD" id="cd00190">
    <property type="entry name" value="Tryp_SPc"/>
    <property type="match status" value="1"/>
</dbReference>
<evidence type="ECO:0000313" key="4">
    <source>
        <dbReference type="EMBL" id="CAL4200464.1"/>
    </source>
</evidence>
<dbReference type="PROSITE" id="PS00135">
    <property type="entry name" value="TRYPSIN_SER"/>
    <property type="match status" value="1"/>
</dbReference>
<gene>
    <name evidence="4" type="ORF">MNOR_LOCUS37544</name>
</gene>
<evidence type="ECO:0000256" key="1">
    <source>
        <dbReference type="ARBA" id="ARBA00023157"/>
    </source>
</evidence>
<dbReference type="Pfam" id="PF00089">
    <property type="entry name" value="Trypsin"/>
    <property type="match status" value="1"/>
</dbReference>
<dbReference type="InterPro" id="IPR001254">
    <property type="entry name" value="Trypsin_dom"/>
</dbReference>
<dbReference type="InterPro" id="IPR043504">
    <property type="entry name" value="Peptidase_S1_PA_chymotrypsin"/>
</dbReference>
<dbReference type="GO" id="GO:0006508">
    <property type="term" value="P:proteolysis"/>
    <property type="evidence" value="ECO:0007669"/>
    <property type="project" value="InterPro"/>
</dbReference>
<dbReference type="PANTHER" id="PTHR24256">
    <property type="entry name" value="TRYPTASE-RELATED"/>
    <property type="match status" value="1"/>
</dbReference>
<dbReference type="SMART" id="SM00020">
    <property type="entry name" value="Tryp_SPc"/>
    <property type="match status" value="1"/>
</dbReference>
<organism evidence="4 5">
    <name type="scientific">Meganyctiphanes norvegica</name>
    <name type="common">Northern krill</name>
    <name type="synonym">Thysanopoda norvegica</name>
    <dbReference type="NCBI Taxonomy" id="48144"/>
    <lineage>
        <taxon>Eukaryota</taxon>
        <taxon>Metazoa</taxon>
        <taxon>Ecdysozoa</taxon>
        <taxon>Arthropoda</taxon>
        <taxon>Crustacea</taxon>
        <taxon>Multicrustacea</taxon>
        <taxon>Malacostraca</taxon>
        <taxon>Eumalacostraca</taxon>
        <taxon>Eucarida</taxon>
        <taxon>Euphausiacea</taxon>
        <taxon>Euphausiidae</taxon>
        <taxon>Meganyctiphanes</taxon>
    </lineage>
</organism>
<keyword evidence="5" id="KW-1185">Reference proteome</keyword>
<evidence type="ECO:0000313" key="5">
    <source>
        <dbReference type="Proteomes" id="UP001497623"/>
    </source>
</evidence>
<comment type="similarity">
    <text evidence="2">Belongs to the peptidase S1 family. CLIP subfamily.</text>
</comment>
<dbReference type="InterPro" id="IPR009003">
    <property type="entry name" value="Peptidase_S1_PA"/>
</dbReference>
<evidence type="ECO:0000256" key="2">
    <source>
        <dbReference type="ARBA" id="ARBA00024195"/>
    </source>
</evidence>
<dbReference type="PROSITE" id="PS50240">
    <property type="entry name" value="TRYPSIN_DOM"/>
    <property type="match status" value="1"/>
</dbReference>
<dbReference type="Gene3D" id="2.40.10.10">
    <property type="entry name" value="Trypsin-like serine proteases"/>
    <property type="match status" value="1"/>
</dbReference>
<name>A0AAV2SL99_MEGNR</name>
<comment type="caution">
    <text evidence="4">The sequence shown here is derived from an EMBL/GenBank/DDBJ whole genome shotgun (WGS) entry which is preliminary data.</text>
</comment>
<dbReference type="SUPFAM" id="SSF50494">
    <property type="entry name" value="Trypsin-like serine proteases"/>
    <property type="match status" value="1"/>
</dbReference>
<dbReference type="Proteomes" id="UP001497623">
    <property type="component" value="Unassembled WGS sequence"/>
</dbReference>
<dbReference type="InterPro" id="IPR001314">
    <property type="entry name" value="Peptidase_S1A"/>
</dbReference>
<protein>
    <recommendedName>
        <fullName evidence="3">Peptidase S1 domain-containing protein</fullName>
    </recommendedName>
</protein>
<dbReference type="PRINTS" id="PR00722">
    <property type="entry name" value="CHYMOTRYPSIN"/>
</dbReference>
<proteinExistence type="inferred from homology"/>
<dbReference type="GO" id="GO:0004252">
    <property type="term" value="F:serine-type endopeptidase activity"/>
    <property type="evidence" value="ECO:0007669"/>
    <property type="project" value="InterPro"/>
</dbReference>
<accession>A0AAV2SL99</accession>
<feature type="domain" description="Peptidase S1" evidence="3">
    <location>
        <begin position="38"/>
        <end position="223"/>
    </location>
</feature>
<reference evidence="4 5" key="1">
    <citation type="submission" date="2024-05" db="EMBL/GenBank/DDBJ databases">
        <authorList>
            <person name="Wallberg A."/>
        </authorList>
    </citation>
    <scope>NUCLEOTIDE SEQUENCE [LARGE SCALE GENOMIC DNA]</scope>
</reference>
<dbReference type="InterPro" id="IPR033116">
    <property type="entry name" value="TRYPSIN_SER"/>
</dbReference>
<dbReference type="AlphaFoldDB" id="A0AAV2SL99"/>
<keyword evidence="1" id="KW-1015">Disulfide bond</keyword>
<evidence type="ECO:0000259" key="3">
    <source>
        <dbReference type="PROSITE" id="PS50240"/>
    </source>
</evidence>
<dbReference type="InterPro" id="IPR051487">
    <property type="entry name" value="Ser/Thr_Proteases_Immune/Dev"/>
</dbReference>